<dbReference type="GO" id="GO:0008623">
    <property type="term" value="C:CHRAC"/>
    <property type="evidence" value="ECO:0007669"/>
    <property type="project" value="TreeGrafter"/>
</dbReference>
<dbReference type="GO" id="GO:0046982">
    <property type="term" value="F:protein heterodimerization activity"/>
    <property type="evidence" value="ECO:0007669"/>
    <property type="project" value="InterPro"/>
</dbReference>
<evidence type="ECO:0000259" key="4">
    <source>
        <dbReference type="Pfam" id="PF00808"/>
    </source>
</evidence>
<reference evidence="5 6" key="1">
    <citation type="submission" date="2016-06" db="EMBL/GenBank/DDBJ databases">
        <title>Evolution of pathogenesis and genome organization in the Tremellales.</title>
        <authorList>
            <person name="Cuomo C."/>
            <person name="Litvintseva A."/>
            <person name="Heitman J."/>
            <person name="Chen Y."/>
            <person name="Sun S."/>
            <person name="Springer D."/>
            <person name="Dromer F."/>
            <person name="Young S."/>
            <person name="Zeng Q."/>
            <person name="Chapman S."/>
            <person name="Gujja S."/>
            <person name="Saif S."/>
            <person name="Birren B."/>
        </authorList>
    </citation>
    <scope>NUCLEOTIDE SEQUENCE [LARGE SCALE GENOMIC DNA]</scope>
    <source>
        <strain evidence="5 6">CBS 6039</strain>
    </source>
</reference>
<evidence type="ECO:0000313" key="5">
    <source>
        <dbReference type="EMBL" id="ODN77528.1"/>
    </source>
</evidence>
<feature type="region of interest" description="Disordered" evidence="3">
    <location>
        <begin position="1"/>
        <end position="67"/>
    </location>
</feature>
<evidence type="ECO:0000256" key="2">
    <source>
        <dbReference type="ARBA" id="ARBA00023242"/>
    </source>
</evidence>
<dbReference type="Proteomes" id="UP000094065">
    <property type="component" value="Unassembled WGS sequence"/>
</dbReference>
<dbReference type="InterPro" id="IPR009072">
    <property type="entry name" value="Histone-fold"/>
</dbReference>
<comment type="subcellular location">
    <subcellularLocation>
        <location evidence="1">Nucleus</location>
    </subcellularLocation>
</comment>
<dbReference type="RefSeq" id="XP_018992764.1">
    <property type="nucleotide sequence ID" value="XM_019138821.1"/>
</dbReference>
<feature type="region of interest" description="Disordered" evidence="3">
    <location>
        <begin position="199"/>
        <end position="274"/>
    </location>
</feature>
<dbReference type="OrthoDB" id="636685at2759"/>
<name>A0A1E3HMG4_9TREE</name>
<dbReference type="InterPro" id="IPR050568">
    <property type="entry name" value="Transcr_DNA_Rep_Reg"/>
</dbReference>
<dbReference type="GO" id="GO:0006261">
    <property type="term" value="P:DNA-templated DNA replication"/>
    <property type="evidence" value="ECO:0007669"/>
    <property type="project" value="TreeGrafter"/>
</dbReference>
<accession>A0A1E3HMG4</accession>
<keyword evidence="2" id="KW-0539">Nucleus</keyword>
<dbReference type="PANTHER" id="PTHR10252:SF54">
    <property type="entry name" value="CHROMATIN ACCESSIBILITY COMPLEX PROTEIN 1"/>
    <property type="match status" value="1"/>
</dbReference>
<dbReference type="GeneID" id="30156010"/>
<proteinExistence type="predicted"/>
<dbReference type="EMBL" id="AWGJ01000007">
    <property type="protein sequence ID" value="ODN77528.1"/>
    <property type="molecule type" value="Genomic_DNA"/>
</dbReference>
<evidence type="ECO:0000313" key="6">
    <source>
        <dbReference type="Proteomes" id="UP000094065"/>
    </source>
</evidence>
<evidence type="ECO:0000256" key="3">
    <source>
        <dbReference type="SAM" id="MobiDB-lite"/>
    </source>
</evidence>
<feature type="domain" description="Transcription factor CBF/NF-Y/archaeal histone" evidence="4">
    <location>
        <begin position="70"/>
        <end position="133"/>
    </location>
</feature>
<gene>
    <name evidence="5" type="ORF">L202_04701</name>
</gene>
<sequence>MQVEYESSPAVGEHQAEESFSFRPGNGAPESEEEEAEEHEAGGEGSKKTKTKRIIKQRQSLAEKQPGTTMFPISKVKKIVKADRDVDIMSSEAVFMCAIAAEYFIKHFMEEGYTKARLEKRKIINYKDMANVVARSEEFDFLKDVIPIPIPMSEALERRRQKQVAEDNQDEGIVASFNDEDLPPLAPSTNPLFPNAVVKKATAAHPKAATSSGKKESGDGPQGTRKSARRSTVGQADESFDLNEFRESQDNEQRERGHSVAVTSEGGDEKMDEE</sequence>
<organism evidence="5 6">
    <name type="scientific">Cryptococcus amylolentus CBS 6039</name>
    <dbReference type="NCBI Taxonomy" id="1295533"/>
    <lineage>
        <taxon>Eukaryota</taxon>
        <taxon>Fungi</taxon>
        <taxon>Dikarya</taxon>
        <taxon>Basidiomycota</taxon>
        <taxon>Agaricomycotina</taxon>
        <taxon>Tremellomycetes</taxon>
        <taxon>Tremellales</taxon>
        <taxon>Cryptococcaceae</taxon>
        <taxon>Cryptococcus</taxon>
    </lineage>
</organism>
<dbReference type="AlphaFoldDB" id="A0A1E3HMG4"/>
<dbReference type="InterPro" id="IPR003958">
    <property type="entry name" value="CBFA_NFYB_domain"/>
</dbReference>
<dbReference type="Pfam" id="PF00808">
    <property type="entry name" value="CBFD_NFYB_HMF"/>
    <property type="match status" value="1"/>
</dbReference>
<protein>
    <recommendedName>
        <fullName evidence="4">Transcription factor CBF/NF-Y/archaeal histone domain-containing protein</fullName>
    </recommendedName>
</protein>
<dbReference type="SUPFAM" id="SSF47113">
    <property type="entry name" value="Histone-fold"/>
    <property type="match status" value="1"/>
</dbReference>
<comment type="caution">
    <text evidence="5">The sequence shown here is derived from an EMBL/GenBank/DDBJ whole genome shotgun (WGS) entry which is preliminary data.</text>
</comment>
<feature type="compositionally biased region" description="Low complexity" evidence="3">
    <location>
        <begin position="199"/>
        <end position="210"/>
    </location>
</feature>
<evidence type="ECO:0000256" key="1">
    <source>
        <dbReference type="ARBA" id="ARBA00004123"/>
    </source>
</evidence>
<dbReference type="PANTHER" id="PTHR10252">
    <property type="entry name" value="HISTONE-LIKE TRANSCRIPTION FACTOR CCAAT-RELATED"/>
    <property type="match status" value="1"/>
</dbReference>
<feature type="compositionally biased region" description="Basic and acidic residues" evidence="3">
    <location>
        <begin position="243"/>
        <end position="258"/>
    </location>
</feature>
<keyword evidence="6" id="KW-1185">Reference proteome</keyword>
<dbReference type="Gene3D" id="1.10.20.10">
    <property type="entry name" value="Histone, subunit A"/>
    <property type="match status" value="1"/>
</dbReference>
<dbReference type="STRING" id="1295533.A0A1E3HMG4"/>
<dbReference type="FunFam" id="1.10.20.10:FF:000137">
    <property type="entry name" value="DNA polymerase epsilon p12 subunit"/>
    <property type="match status" value="1"/>
</dbReference>
<dbReference type="CDD" id="cd23645">
    <property type="entry name" value="HFD_Dpb3-like"/>
    <property type="match status" value="1"/>
</dbReference>